<organism evidence="2">
    <name type="scientific">Candidatus Caldatribacterium californiense</name>
    <dbReference type="NCBI Taxonomy" id="1454726"/>
    <lineage>
        <taxon>Bacteria</taxon>
        <taxon>Pseudomonadati</taxon>
        <taxon>Atribacterota</taxon>
        <taxon>Atribacteria</taxon>
        <taxon>Atribacterales</taxon>
        <taxon>Candidatus Caldatribacteriaceae</taxon>
        <taxon>Candidatus Caldatribacterium</taxon>
    </lineage>
</organism>
<dbReference type="PANTHER" id="PTHR35788">
    <property type="entry name" value="EXPORTED PROTEIN-RELATED"/>
    <property type="match status" value="1"/>
</dbReference>
<gene>
    <name evidence="2" type="ORF">ENV30_03865</name>
</gene>
<feature type="domain" description="YoaR-like putative peptidoglycan binding" evidence="1">
    <location>
        <begin position="77"/>
        <end position="154"/>
    </location>
</feature>
<dbReference type="Pfam" id="PF04294">
    <property type="entry name" value="VanW"/>
    <property type="match status" value="1"/>
</dbReference>
<accession>A0A7V3YFZ4</accession>
<dbReference type="InterPro" id="IPR052913">
    <property type="entry name" value="Glycopeptide_resist_protein"/>
</dbReference>
<dbReference type="AlphaFoldDB" id="A0A7V3YFZ4"/>
<reference evidence="2" key="1">
    <citation type="journal article" date="2020" name="mSystems">
        <title>Genome- and Community-Level Interaction Insights into Carbon Utilization and Element Cycling Functions of Hydrothermarchaeota in Hydrothermal Sediment.</title>
        <authorList>
            <person name="Zhou Z."/>
            <person name="Liu Y."/>
            <person name="Xu W."/>
            <person name="Pan J."/>
            <person name="Luo Z.H."/>
            <person name="Li M."/>
        </authorList>
    </citation>
    <scope>NUCLEOTIDE SEQUENCE [LARGE SCALE GENOMIC DNA]</scope>
    <source>
        <strain evidence="2">SpSt-747</strain>
    </source>
</reference>
<dbReference type="PANTHER" id="PTHR35788:SF1">
    <property type="entry name" value="EXPORTED PROTEIN"/>
    <property type="match status" value="1"/>
</dbReference>
<dbReference type="EMBL" id="DTFV01000057">
    <property type="protein sequence ID" value="HGI30429.1"/>
    <property type="molecule type" value="Genomic_DNA"/>
</dbReference>
<dbReference type="InterPro" id="IPR022029">
    <property type="entry name" value="YoaR-like_PG-bd"/>
</dbReference>
<evidence type="ECO:0000259" key="1">
    <source>
        <dbReference type="Pfam" id="PF12229"/>
    </source>
</evidence>
<dbReference type="InterPro" id="IPR007391">
    <property type="entry name" value="Vancomycin_resist_VanW"/>
</dbReference>
<evidence type="ECO:0000313" key="2">
    <source>
        <dbReference type="EMBL" id="HGI30429.1"/>
    </source>
</evidence>
<sequence length="395" mass="44168">MRKGIIPGVGAFVLFLVYLLVSSRGTVSCTLKEERVTLARRDIVPFLETLEARWRKTPLRLVVAGKAFEVSKDTLSIRWNLKAMKKKAARGERVPLLVKWDEEKVKALLESIAAKTFLPPQDASWEGDRVQQAQAGRRLNVEKSLHALKQSLEDWNDTVILETFDILPPRVDTPEVLKSRGITTLLASFATSLKDREEDVIFNIEKAAASISGYFLKKGKVFSFNAVVGRAEKEDGYRKTRILTNGRLVPGYGGGVCQVASTLYNALLRTEAEILERHPHSGYAPITAYVPPGLDAAVSYGSKDLRFRFPSQDVVILVYPREQELVCEIWGELENSVTTTITQKLLKLAKTGETEGTLTVETVVQRTGLKNLHFVDTYLIPWDFAPEVTRYLSGS</sequence>
<dbReference type="Pfam" id="PF12229">
    <property type="entry name" value="PG_binding_4"/>
    <property type="match status" value="1"/>
</dbReference>
<comment type="caution">
    <text evidence="2">The sequence shown here is derived from an EMBL/GenBank/DDBJ whole genome shotgun (WGS) entry which is preliminary data.</text>
</comment>
<name>A0A7V3YFZ4_9BACT</name>
<protein>
    <recommendedName>
        <fullName evidence="1">YoaR-like putative peptidoglycan binding domain-containing protein</fullName>
    </recommendedName>
</protein>
<proteinExistence type="predicted"/>